<dbReference type="InterPro" id="IPR033424">
    <property type="entry name" value="MASE4"/>
</dbReference>
<dbReference type="SUPFAM" id="SSF55874">
    <property type="entry name" value="ATPase domain of HSP90 chaperone/DNA topoisomerase II/histidine kinase"/>
    <property type="match status" value="1"/>
</dbReference>
<dbReference type="STRING" id="1029756.W911_01505"/>
<name>V5S9F8_9HYPH</name>
<feature type="transmembrane region" description="Helical" evidence="9">
    <location>
        <begin position="21"/>
        <end position="41"/>
    </location>
</feature>
<dbReference type="Pfam" id="PF17158">
    <property type="entry name" value="MASE4"/>
    <property type="match status" value="1"/>
</dbReference>
<dbReference type="SUPFAM" id="SSF47384">
    <property type="entry name" value="Homodimeric domain of signal transducing histidine kinase"/>
    <property type="match status" value="1"/>
</dbReference>
<dbReference type="InterPro" id="IPR003661">
    <property type="entry name" value="HisK_dim/P_dom"/>
</dbReference>
<dbReference type="InterPro" id="IPR036890">
    <property type="entry name" value="HATPase_C_sf"/>
</dbReference>
<dbReference type="GO" id="GO:0005524">
    <property type="term" value="F:ATP binding"/>
    <property type="evidence" value="ECO:0007669"/>
    <property type="project" value="UniProtKB-KW"/>
</dbReference>
<evidence type="ECO:0000256" key="1">
    <source>
        <dbReference type="ARBA" id="ARBA00000085"/>
    </source>
</evidence>
<dbReference type="Gene3D" id="1.10.287.130">
    <property type="match status" value="1"/>
</dbReference>
<gene>
    <name evidence="11" type="ORF">W911_01505</name>
</gene>
<evidence type="ECO:0000256" key="7">
    <source>
        <dbReference type="ARBA" id="ARBA00022840"/>
    </source>
</evidence>
<keyword evidence="12" id="KW-1185">Reference proteome</keyword>
<feature type="transmembrane region" description="Helical" evidence="9">
    <location>
        <begin position="221"/>
        <end position="244"/>
    </location>
</feature>
<dbReference type="Proteomes" id="UP000018542">
    <property type="component" value="Chromosome"/>
</dbReference>
<evidence type="ECO:0000256" key="3">
    <source>
        <dbReference type="ARBA" id="ARBA00022553"/>
    </source>
</evidence>
<evidence type="ECO:0000256" key="8">
    <source>
        <dbReference type="ARBA" id="ARBA00023012"/>
    </source>
</evidence>
<organism evidence="11 12">
    <name type="scientific">Hyphomicrobium nitrativorans NL23</name>
    <dbReference type="NCBI Taxonomy" id="1029756"/>
    <lineage>
        <taxon>Bacteria</taxon>
        <taxon>Pseudomonadati</taxon>
        <taxon>Pseudomonadota</taxon>
        <taxon>Alphaproteobacteria</taxon>
        <taxon>Hyphomicrobiales</taxon>
        <taxon>Hyphomicrobiaceae</taxon>
        <taxon>Hyphomicrobium</taxon>
    </lineage>
</organism>
<dbReference type="PATRIC" id="fig|1029756.8.peg.319"/>
<feature type="domain" description="Histidine kinase" evidence="10">
    <location>
        <begin position="305"/>
        <end position="521"/>
    </location>
</feature>
<dbReference type="KEGG" id="hni:W911_01505"/>
<dbReference type="GO" id="GO:0000155">
    <property type="term" value="F:phosphorelay sensor kinase activity"/>
    <property type="evidence" value="ECO:0007669"/>
    <property type="project" value="InterPro"/>
</dbReference>
<keyword evidence="8" id="KW-0902">Two-component regulatory system</keyword>
<keyword evidence="3" id="KW-0597">Phosphoprotein</keyword>
<evidence type="ECO:0000313" key="12">
    <source>
        <dbReference type="Proteomes" id="UP000018542"/>
    </source>
</evidence>
<dbReference type="AlphaFoldDB" id="V5S9F8"/>
<dbReference type="HOGENOM" id="CLU_482890_0_0_5"/>
<dbReference type="CDD" id="cd00082">
    <property type="entry name" value="HisKA"/>
    <property type="match status" value="1"/>
</dbReference>
<feature type="transmembrane region" description="Helical" evidence="9">
    <location>
        <begin position="194"/>
        <end position="214"/>
    </location>
</feature>
<dbReference type="Pfam" id="PF02518">
    <property type="entry name" value="HATPase_c"/>
    <property type="match status" value="1"/>
</dbReference>
<dbReference type="PANTHER" id="PTHR43065">
    <property type="entry name" value="SENSOR HISTIDINE KINASE"/>
    <property type="match status" value="1"/>
</dbReference>
<dbReference type="PANTHER" id="PTHR43065:SF10">
    <property type="entry name" value="PEROXIDE STRESS-ACTIVATED HISTIDINE KINASE MAK3"/>
    <property type="match status" value="1"/>
</dbReference>
<dbReference type="SMART" id="SM00388">
    <property type="entry name" value="HisKA"/>
    <property type="match status" value="1"/>
</dbReference>
<reference evidence="11 12" key="1">
    <citation type="journal article" date="2014" name="Genome Announc.">
        <title>Complete Genome Sequence of Hyphomicrobium nitrativorans Strain NL23, a Denitrifying Bacterium Isolated from Biofilm of a Methanol-Fed Denitrification System Treating Seawater at the Montreal Biodome.</title>
        <authorList>
            <person name="Martineau C."/>
            <person name="Villeneuve C."/>
            <person name="Mauffrey F."/>
            <person name="Villemur R."/>
        </authorList>
    </citation>
    <scope>NUCLEOTIDE SEQUENCE [LARGE SCALE GENOMIC DNA]</scope>
    <source>
        <strain evidence="11">NL23</strain>
    </source>
</reference>
<keyword evidence="5" id="KW-0547">Nucleotide-binding</keyword>
<dbReference type="EMBL" id="CP006912">
    <property type="protein sequence ID" value="AHB47371.1"/>
    <property type="molecule type" value="Genomic_DNA"/>
</dbReference>
<keyword evidence="9" id="KW-0472">Membrane</keyword>
<keyword evidence="6 11" id="KW-0418">Kinase</keyword>
<feature type="transmembrane region" description="Helical" evidence="9">
    <location>
        <begin position="85"/>
        <end position="104"/>
    </location>
</feature>
<dbReference type="PROSITE" id="PS50109">
    <property type="entry name" value="HIS_KIN"/>
    <property type="match status" value="1"/>
</dbReference>
<keyword evidence="9" id="KW-1133">Transmembrane helix</keyword>
<feature type="transmembrane region" description="Helical" evidence="9">
    <location>
        <begin position="250"/>
        <end position="271"/>
    </location>
</feature>
<evidence type="ECO:0000256" key="5">
    <source>
        <dbReference type="ARBA" id="ARBA00022741"/>
    </source>
</evidence>
<feature type="transmembrane region" description="Helical" evidence="9">
    <location>
        <begin position="155"/>
        <end position="174"/>
    </location>
</feature>
<dbReference type="EC" id="2.7.13.3" evidence="2"/>
<evidence type="ECO:0000313" key="11">
    <source>
        <dbReference type="EMBL" id="AHB47371.1"/>
    </source>
</evidence>
<dbReference type="Pfam" id="PF00512">
    <property type="entry name" value="HisKA"/>
    <property type="match status" value="1"/>
</dbReference>
<evidence type="ECO:0000256" key="4">
    <source>
        <dbReference type="ARBA" id="ARBA00022679"/>
    </source>
</evidence>
<accession>V5S9F8</accession>
<evidence type="ECO:0000256" key="9">
    <source>
        <dbReference type="SAM" id="Phobius"/>
    </source>
</evidence>
<feature type="transmembrane region" description="Helical" evidence="9">
    <location>
        <begin position="53"/>
        <end position="73"/>
    </location>
</feature>
<sequence length="528" mass="57861">MRVMSSELDDRLITSSLPTDAQLRVIFAVVALLVVALVVTAPYAHQATDGTEIFVPAYAAAIFVIEVTTAAILLATFRVRGSVQLFVLALGYLLSGFLSVPWALTFPGVFEIAWFDQNLQSTAWIAAIRRIGFASALVGYAVIGPGLTVRTPERWILSGIGALAVVLTTLVTFIMGNVDFLPHFMTDARTTTTAWRYIPMLALFLYMVAFMALVARIRSTLDIWMCVVVFSLCVEILLISYLGGATRLSVGWWSGRFFGLMAAGTILLVLLAETTENYMRLARAAANERRTRFNRLAAMEALSASIAHEINQPLSSMVTDANAGQRWLSRDEPEIEHARNALKRIADEGYRADKIVAGIRQMFQTGAQDREFVDLKCVIEDAVARSLQDRSAARIEVEKLYRDEPKMVIGNAGQLLQVVANLLDNAVDAMKDSGIRSRKISIGIAHGDGDEVEVSISDTGPGVRPEILDRVFLPFVSTKPEGMGMGLMFCRSVVEAHGGRIWTTENKPAGAVFRFTLPTDTLSSDRGL</sequence>
<dbReference type="PRINTS" id="PR00344">
    <property type="entry name" value="BCTRLSENSOR"/>
</dbReference>
<evidence type="ECO:0000256" key="2">
    <source>
        <dbReference type="ARBA" id="ARBA00012438"/>
    </source>
</evidence>
<evidence type="ECO:0000259" key="10">
    <source>
        <dbReference type="PROSITE" id="PS50109"/>
    </source>
</evidence>
<protein>
    <recommendedName>
        <fullName evidence="2">histidine kinase</fullName>
        <ecNumber evidence="2">2.7.13.3</ecNumber>
    </recommendedName>
</protein>
<dbReference type="InterPro" id="IPR004358">
    <property type="entry name" value="Sig_transdc_His_kin-like_C"/>
</dbReference>
<dbReference type="SMART" id="SM00387">
    <property type="entry name" value="HATPase_c"/>
    <property type="match status" value="1"/>
</dbReference>
<keyword evidence="4" id="KW-0808">Transferase</keyword>
<keyword evidence="9" id="KW-0812">Transmembrane</keyword>
<proteinExistence type="predicted"/>
<comment type="catalytic activity">
    <reaction evidence="1">
        <text>ATP + protein L-histidine = ADP + protein N-phospho-L-histidine.</text>
        <dbReference type="EC" id="2.7.13.3"/>
    </reaction>
</comment>
<feature type="transmembrane region" description="Helical" evidence="9">
    <location>
        <begin position="124"/>
        <end position="143"/>
    </location>
</feature>
<evidence type="ECO:0000256" key="6">
    <source>
        <dbReference type="ARBA" id="ARBA00022777"/>
    </source>
</evidence>
<dbReference type="InterPro" id="IPR005467">
    <property type="entry name" value="His_kinase_dom"/>
</dbReference>
<dbReference type="Gene3D" id="3.30.565.10">
    <property type="entry name" value="Histidine kinase-like ATPase, C-terminal domain"/>
    <property type="match status" value="1"/>
</dbReference>
<dbReference type="InterPro" id="IPR036097">
    <property type="entry name" value="HisK_dim/P_sf"/>
</dbReference>
<dbReference type="InterPro" id="IPR003594">
    <property type="entry name" value="HATPase_dom"/>
</dbReference>
<keyword evidence="7" id="KW-0067">ATP-binding</keyword>